<protein>
    <recommendedName>
        <fullName evidence="5">Protein kinase domain-containing protein</fullName>
    </recommendedName>
</protein>
<gene>
    <name evidence="6" type="ORF">GSBLH_T00000445001</name>
</gene>
<keyword evidence="4" id="KW-0418">Kinase</keyword>
<dbReference type="InterPro" id="IPR011009">
    <property type="entry name" value="Kinase-like_dom_sf"/>
</dbReference>
<keyword evidence="4" id="KW-0723">Serine/threonine-protein kinase</keyword>
<keyword evidence="2 3" id="KW-0067">ATP-binding</keyword>
<evidence type="ECO:0000256" key="3">
    <source>
        <dbReference type="PROSITE-ProRule" id="PRU10141"/>
    </source>
</evidence>
<organism evidence="6">
    <name type="scientific">Blastocystis hominis</name>
    <dbReference type="NCBI Taxonomy" id="12968"/>
    <lineage>
        <taxon>Eukaryota</taxon>
        <taxon>Sar</taxon>
        <taxon>Stramenopiles</taxon>
        <taxon>Bigyra</taxon>
        <taxon>Opalozoa</taxon>
        <taxon>Opalinata</taxon>
        <taxon>Blastocystidae</taxon>
        <taxon>Blastocystis</taxon>
    </lineage>
</organism>
<dbReference type="RefSeq" id="XP_012894108.1">
    <property type="nucleotide sequence ID" value="XM_013038654.1"/>
</dbReference>
<evidence type="ECO:0000313" key="6">
    <source>
        <dbReference type="EMBL" id="CBK20060.2"/>
    </source>
</evidence>
<dbReference type="EMBL" id="FN668638">
    <property type="protein sequence ID" value="CBK20060.2"/>
    <property type="molecule type" value="Genomic_DNA"/>
</dbReference>
<dbReference type="GO" id="GO:0004674">
    <property type="term" value="F:protein serine/threonine kinase activity"/>
    <property type="evidence" value="ECO:0007669"/>
    <property type="project" value="UniProtKB-KW"/>
</dbReference>
<evidence type="ECO:0000313" key="7">
    <source>
        <dbReference type="Proteomes" id="UP000008312"/>
    </source>
</evidence>
<dbReference type="InterPro" id="IPR011993">
    <property type="entry name" value="PH-like_dom_sf"/>
</dbReference>
<dbReference type="PROSITE" id="PS00108">
    <property type="entry name" value="PROTEIN_KINASE_ST"/>
    <property type="match status" value="1"/>
</dbReference>
<evidence type="ECO:0000259" key="5">
    <source>
        <dbReference type="PROSITE" id="PS50011"/>
    </source>
</evidence>
<dbReference type="InterPro" id="IPR017441">
    <property type="entry name" value="Protein_kinase_ATP_BS"/>
</dbReference>
<dbReference type="SUPFAM" id="SSF50729">
    <property type="entry name" value="PH domain-like"/>
    <property type="match status" value="1"/>
</dbReference>
<dbReference type="GO" id="GO:0005524">
    <property type="term" value="F:ATP binding"/>
    <property type="evidence" value="ECO:0007669"/>
    <property type="project" value="UniProtKB-UniRule"/>
</dbReference>
<dbReference type="PANTHER" id="PTHR24347">
    <property type="entry name" value="SERINE/THREONINE-PROTEIN KINASE"/>
    <property type="match status" value="1"/>
</dbReference>
<dbReference type="SMART" id="SM00220">
    <property type="entry name" value="S_TKc"/>
    <property type="match status" value="1"/>
</dbReference>
<dbReference type="Gene3D" id="1.10.510.10">
    <property type="entry name" value="Transferase(Phosphotransferase) domain 1"/>
    <property type="match status" value="1"/>
</dbReference>
<evidence type="ECO:0000256" key="2">
    <source>
        <dbReference type="ARBA" id="ARBA00022840"/>
    </source>
</evidence>
<dbReference type="OrthoDB" id="40902at2759"/>
<proteinExistence type="inferred from homology"/>
<dbReference type="SMART" id="SM00233">
    <property type="entry name" value="PH"/>
    <property type="match status" value="1"/>
</dbReference>
<dbReference type="InParanoid" id="D8LW71"/>
<sequence>MCQGELRPVEKGVKDGIHRLQCIECHRVVTMRYCSACGHQFEDTVVDARMEIPGVNVGTQKHTGELYKQSHFSGMTKVYARLQNHFLYLFNTPAADVPSMAFFLDKATNRVPDAKNAKYFGFTLQFPAAYDQTFYTTTESDRASWVKTIEEASGVRRFGDFYDLREKIGEGRFAEVYRCIEKKSRKEYAVKVIAKSKLTEKEAQLIQTEIANLSLVQHPNIVTLIETFESPHVLASLAEFYAQHMYIVMELLRGGELYSNICGRAILSELEAYQIIAPLTNCLCYLHNMGIIHRDIKPENILCNSSLFDVKIADFGFSKLIFPREKLDYPCGTLNYIAPEVITRKGYTTKADMWSLGIIFYLM</sequence>
<dbReference type="PROSITE" id="PS50011">
    <property type="entry name" value="PROTEIN_KINASE_DOM"/>
    <property type="match status" value="1"/>
</dbReference>
<keyword evidence="1 3" id="KW-0547">Nucleotide-binding</keyword>
<dbReference type="InterPro" id="IPR001849">
    <property type="entry name" value="PH_domain"/>
</dbReference>
<evidence type="ECO:0000256" key="4">
    <source>
        <dbReference type="RuleBase" id="RU000304"/>
    </source>
</evidence>
<keyword evidence="4" id="KW-0808">Transferase</keyword>
<evidence type="ECO:0000256" key="1">
    <source>
        <dbReference type="ARBA" id="ARBA00022741"/>
    </source>
</evidence>
<accession>D8LW71</accession>
<feature type="domain" description="Protein kinase" evidence="5">
    <location>
        <begin position="162"/>
        <end position="363"/>
    </location>
</feature>
<comment type="similarity">
    <text evidence="4">Belongs to the protein kinase superfamily.</text>
</comment>
<dbReference type="Pfam" id="PF00069">
    <property type="entry name" value="Pkinase"/>
    <property type="match status" value="1"/>
</dbReference>
<dbReference type="PROSITE" id="PS00107">
    <property type="entry name" value="PROTEIN_KINASE_ATP"/>
    <property type="match status" value="1"/>
</dbReference>
<feature type="binding site" evidence="3">
    <location>
        <position position="195"/>
    </location>
    <ligand>
        <name>ATP</name>
        <dbReference type="ChEBI" id="CHEBI:30616"/>
    </ligand>
</feature>
<dbReference type="Gene3D" id="2.30.29.30">
    <property type="entry name" value="Pleckstrin-homology domain (PH domain)/Phosphotyrosine-binding domain (PTB)"/>
    <property type="match status" value="1"/>
</dbReference>
<dbReference type="SUPFAM" id="SSF56112">
    <property type="entry name" value="Protein kinase-like (PK-like)"/>
    <property type="match status" value="1"/>
</dbReference>
<dbReference type="InterPro" id="IPR000719">
    <property type="entry name" value="Prot_kinase_dom"/>
</dbReference>
<dbReference type="GeneID" id="24917754"/>
<dbReference type="InterPro" id="IPR008271">
    <property type="entry name" value="Ser/Thr_kinase_AS"/>
</dbReference>
<keyword evidence="7" id="KW-1185">Reference proteome</keyword>
<name>D8LW71_BLAHO</name>
<reference evidence="6" key="1">
    <citation type="submission" date="2010-02" db="EMBL/GenBank/DDBJ databases">
        <title>Sequencing and annotation of the Blastocystis hominis genome.</title>
        <authorList>
            <person name="Wincker P."/>
        </authorList>
    </citation>
    <scope>NUCLEOTIDE SEQUENCE</scope>
    <source>
        <strain evidence="6">Singapore isolate B</strain>
    </source>
</reference>
<dbReference type="Pfam" id="PF00169">
    <property type="entry name" value="PH"/>
    <property type="match status" value="1"/>
</dbReference>
<dbReference type="AlphaFoldDB" id="D8LW71"/>
<dbReference type="Proteomes" id="UP000008312">
    <property type="component" value="Unassembled WGS sequence"/>
</dbReference>